<evidence type="ECO:0000256" key="9">
    <source>
        <dbReference type="ARBA" id="ARBA00022692"/>
    </source>
</evidence>
<dbReference type="Gene3D" id="3.30.420.270">
    <property type="match status" value="1"/>
</dbReference>
<dbReference type="GO" id="GO:0015031">
    <property type="term" value="P:protein transport"/>
    <property type="evidence" value="ECO:0007669"/>
    <property type="project" value="UniProtKB-KW"/>
</dbReference>
<evidence type="ECO:0000256" key="10">
    <source>
        <dbReference type="ARBA" id="ARBA00022927"/>
    </source>
</evidence>
<comment type="similarity">
    <text evidence="3 13">Belongs to the ExbD/TolR family.</text>
</comment>
<comment type="function">
    <text evidence="1">Involved in the TonB-dependent energy-dependent transport of various receptor-bound substrates.</text>
</comment>
<accession>E6KVR9</accession>
<dbReference type="RefSeq" id="WP_006716836.1">
    <property type="nucleotide sequence ID" value="NZ_GL622200.1"/>
</dbReference>
<feature type="region of interest" description="Disordered" evidence="14">
    <location>
        <begin position="125"/>
        <end position="154"/>
    </location>
</feature>
<feature type="transmembrane region" description="Helical" evidence="15">
    <location>
        <begin position="12"/>
        <end position="30"/>
    </location>
</feature>
<dbReference type="InterPro" id="IPR003400">
    <property type="entry name" value="ExbD"/>
</dbReference>
<evidence type="ECO:0000256" key="5">
    <source>
        <dbReference type="ARBA" id="ARBA00022090"/>
    </source>
</evidence>
<dbReference type="EMBL" id="AEPS01000002">
    <property type="protein sequence ID" value="EFU68378.1"/>
    <property type="molecule type" value="Genomic_DNA"/>
</dbReference>
<keyword evidence="6 13" id="KW-0813">Transport</keyword>
<sequence length="154" mass="16346">MKKFDEINIIPFIDIMLVLLAIVLITASFISQGKIQVNVPKASSSVAFKSSELAKLLTVTAEGEVFFNDKPTSLESLETEIAAWDKSQKVTLKIDAGATFQDFVSVTDLLAKNEIKDVAIVATKGGEKSKSTDAPSATPAAPQSGNTETTPAAQ</sequence>
<evidence type="ECO:0000256" key="12">
    <source>
        <dbReference type="ARBA" id="ARBA00023136"/>
    </source>
</evidence>
<keyword evidence="17" id="KW-1185">Reference proteome</keyword>
<dbReference type="PANTHER" id="PTHR30558">
    <property type="entry name" value="EXBD MEMBRANE COMPONENT OF PMF-DRIVEN MACROMOLECULE IMPORT SYSTEM"/>
    <property type="match status" value="1"/>
</dbReference>
<keyword evidence="7" id="KW-1003">Cell membrane</keyword>
<protein>
    <recommendedName>
        <fullName evidence="5">Biopolymer transport protein ExbD</fullName>
    </recommendedName>
</protein>
<evidence type="ECO:0000256" key="4">
    <source>
        <dbReference type="ARBA" id="ARBA00011471"/>
    </source>
</evidence>
<keyword evidence="8" id="KW-0997">Cell inner membrane</keyword>
<dbReference type="Pfam" id="PF02472">
    <property type="entry name" value="ExbD"/>
    <property type="match status" value="1"/>
</dbReference>
<organism evidence="16 17">
    <name type="scientific">Aggregatibacter segnis ATCC 33393</name>
    <dbReference type="NCBI Taxonomy" id="888057"/>
    <lineage>
        <taxon>Bacteria</taxon>
        <taxon>Pseudomonadati</taxon>
        <taxon>Pseudomonadota</taxon>
        <taxon>Gammaproteobacteria</taxon>
        <taxon>Pasteurellales</taxon>
        <taxon>Pasteurellaceae</taxon>
        <taxon>Aggregatibacter</taxon>
    </lineage>
</organism>
<comment type="subunit">
    <text evidence="4">The accessory proteins ExbB and ExbD seem to form a complex with TonB.</text>
</comment>
<evidence type="ECO:0000256" key="8">
    <source>
        <dbReference type="ARBA" id="ARBA00022519"/>
    </source>
</evidence>
<evidence type="ECO:0000256" key="3">
    <source>
        <dbReference type="ARBA" id="ARBA00005811"/>
    </source>
</evidence>
<dbReference type="InterPro" id="IPR014171">
    <property type="entry name" value="TonB_ExbD_2"/>
</dbReference>
<comment type="caution">
    <text evidence="16">The sequence shown here is derived from an EMBL/GenBank/DDBJ whole genome shotgun (WGS) entry which is preliminary data.</text>
</comment>
<keyword evidence="9 13" id="KW-0812">Transmembrane</keyword>
<gene>
    <name evidence="16" type="primary">exbD</name>
    <name evidence="16" type="ORF">HMPREF9064_0251</name>
</gene>
<dbReference type="NCBIfam" id="TIGR02804">
    <property type="entry name" value="ExbD_2"/>
    <property type="match status" value="1"/>
</dbReference>
<dbReference type="PANTHER" id="PTHR30558:SF12">
    <property type="entry name" value="BIOPOLYMER TRANSPORT PROTEIN EXBD"/>
    <property type="match status" value="1"/>
</dbReference>
<feature type="compositionally biased region" description="Low complexity" evidence="14">
    <location>
        <begin position="132"/>
        <end position="144"/>
    </location>
</feature>
<evidence type="ECO:0000256" key="2">
    <source>
        <dbReference type="ARBA" id="ARBA00004249"/>
    </source>
</evidence>
<dbReference type="AlphaFoldDB" id="E6KVR9"/>
<keyword evidence="12 15" id="KW-0472">Membrane</keyword>
<evidence type="ECO:0000313" key="16">
    <source>
        <dbReference type="EMBL" id="EFU68378.1"/>
    </source>
</evidence>
<evidence type="ECO:0000313" key="17">
    <source>
        <dbReference type="Proteomes" id="UP000032871"/>
    </source>
</evidence>
<evidence type="ECO:0000256" key="15">
    <source>
        <dbReference type="SAM" id="Phobius"/>
    </source>
</evidence>
<dbReference type="STRING" id="739.GCA_001059425_00176"/>
<dbReference type="Proteomes" id="UP000032871">
    <property type="component" value="Unassembled WGS sequence"/>
</dbReference>
<dbReference type="GO" id="GO:0005886">
    <property type="term" value="C:plasma membrane"/>
    <property type="evidence" value="ECO:0007669"/>
    <property type="project" value="UniProtKB-SubCell"/>
</dbReference>
<dbReference type="GeneID" id="60799655"/>
<keyword evidence="10 13" id="KW-0653">Protein transport</keyword>
<reference evidence="16 17" key="1">
    <citation type="submission" date="2010-12" db="EMBL/GenBank/DDBJ databases">
        <authorList>
            <person name="Muzny D."/>
            <person name="Qin X."/>
            <person name="Deng J."/>
            <person name="Jiang H."/>
            <person name="Liu Y."/>
            <person name="Qu J."/>
            <person name="Song X.-Z."/>
            <person name="Zhang L."/>
            <person name="Thornton R."/>
            <person name="Coyle M."/>
            <person name="Francisco L."/>
            <person name="Jackson L."/>
            <person name="Javaid M."/>
            <person name="Korchina V."/>
            <person name="Kovar C."/>
            <person name="Mata R."/>
            <person name="Mathew T."/>
            <person name="Ngo R."/>
            <person name="Nguyen L."/>
            <person name="Nguyen N."/>
            <person name="Okwuonu G."/>
            <person name="Ongeri F."/>
            <person name="Pham C."/>
            <person name="Simmons D."/>
            <person name="Wilczek-Boney K."/>
            <person name="Hale W."/>
            <person name="Jakkamsetti A."/>
            <person name="Pham P."/>
            <person name="Ruth R."/>
            <person name="San Lucas F."/>
            <person name="Warren J."/>
            <person name="Zhang J."/>
            <person name="Zhao Z."/>
            <person name="Zhou C."/>
            <person name="Zhu D."/>
            <person name="Lee S."/>
            <person name="Bess C."/>
            <person name="Blankenburg K."/>
            <person name="Forbes L."/>
            <person name="Fu Q."/>
            <person name="Gubbala S."/>
            <person name="Hirani K."/>
            <person name="Jayaseelan J.C."/>
            <person name="Lara F."/>
            <person name="Munidasa M."/>
            <person name="Palculict T."/>
            <person name="Patil S."/>
            <person name="Pu L.-L."/>
            <person name="Saada N."/>
            <person name="Tang L."/>
            <person name="Weissenberger G."/>
            <person name="Zhu Y."/>
            <person name="Hemphill L."/>
            <person name="Shang Y."/>
            <person name="Youmans B."/>
            <person name="Ayvaz T."/>
            <person name="Ross M."/>
            <person name="Santibanez J."/>
            <person name="Aqrawi P."/>
            <person name="Gross S."/>
            <person name="Joshi V."/>
            <person name="Fowler G."/>
            <person name="Nazareth L."/>
            <person name="Reid J."/>
            <person name="Worley K."/>
            <person name="Petrosino J."/>
            <person name="Highlander S."/>
            <person name="Gibbs R."/>
        </authorList>
    </citation>
    <scope>NUCLEOTIDE SEQUENCE [LARGE SCALE GENOMIC DNA]</scope>
    <source>
        <strain evidence="16 17">ATCC 33393</strain>
    </source>
</reference>
<evidence type="ECO:0000256" key="13">
    <source>
        <dbReference type="RuleBase" id="RU003879"/>
    </source>
</evidence>
<dbReference type="GO" id="GO:0022857">
    <property type="term" value="F:transmembrane transporter activity"/>
    <property type="evidence" value="ECO:0007669"/>
    <property type="project" value="InterPro"/>
</dbReference>
<evidence type="ECO:0000256" key="6">
    <source>
        <dbReference type="ARBA" id="ARBA00022448"/>
    </source>
</evidence>
<dbReference type="HOGENOM" id="CLU_085305_2_0_6"/>
<evidence type="ECO:0000256" key="7">
    <source>
        <dbReference type="ARBA" id="ARBA00022475"/>
    </source>
</evidence>
<evidence type="ECO:0000256" key="11">
    <source>
        <dbReference type="ARBA" id="ARBA00022989"/>
    </source>
</evidence>
<evidence type="ECO:0000256" key="14">
    <source>
        <dbReference type="SAM" id="MobiDB-lite"/>
    </source>
</evidence>
<keyword evidence="11 15" id="KW-1133">Transmembrane helix</keyword>
<proteinExistence type="inferred from homology"/>
<evidence type="ECO:0000256" key="1">
    <source>
        <dbReference type="ARBA" id="ARBA00003540"/>
    </source>
</evidence>
<name>E6KVR9_9PAST</name>
<feature type="compositionally biased region" description="Polar residues" evidence="14">
    <location>
        <begin position="145"/>
        <end position="154"/>
    </location>
</feature>
<comment type="subcellular location">
    <subcellularLocation>
        <location evidence="2">Cell inner membrane</location>
        <topology evidence="2">Single-pass type II membrane protein</topology>
    </subcellularLocation>
    <subcellularLocation>
        <location evidence="13">Cell membrane</location>
        <topology evidence="13">Single-pass type II membrane protein</topology>
    </subcellularLocation>
</comment>